<dbReference type="Proteomes" id="UP001283361">
    <property type="component" value="Unassembled WGS sequence"/>
</dbReference>
<sequence>MVSLALEIWTLRLASKLSKEDQEVQVSALLYSMGPEAERIYSTFELAEEFRETSLLATIDLARARIQRTKALQEAHHNMADHSRGRTVVNVVRITTTESAQLSEKNVTNVAGETISPNYVDQRC</sequence>
<evidence type="ECO:0000313" key="1">
    <source>
        <dbReference type="EMBL" id="KAK3772192.1"/>
    </source>
</evidence>
<name>A0AAE0ZN25_9GAST</name>
<keyword evidence="2" id="KW-1185">Reference proteome</keyword>
<dbReference type="EMBL" id="JAWDGP010003655">
    <property type="protein sequence ID" value="KAK3772192.1"/>
    <property type="molecule type" value="Genomic_DNA"/>
</dbReference>
<dbReference type="AlphaFoldDB" id="A0AAE0ZN25"/>
<gene>
    <name evidence="1" type="ORF">RRG08_035232</name>
</gene>
<protein>
    <submittedName>
        <fullName evidence="1">Uncharacterized protein</fullName>
    </submittedName>
</protein>
<evidence type="ECO:0000313" key="2">
    <source>
        <dbReference type="Proteomes" id="UP001283361"/>
    </source>
</evidence>
<organism evidence="1 2">
    <name type="scientific">Elysia crispata</name>
    <name type="common">lettuce slug</name>
    <dbReference type="NCBI Taxonomy" id="231223"/>
    <lineage>
        <taxon>Eukaryota</taxon>
        <taxon>Metazoa</taxon>
        <taxon>Spiralia</taxon>
        <taxon>Lophotrochozoa</taxon>
        <taxon>Mollusca</taxon>
        <taxon>Gastropoda</taxon>
        <taxon>Heterobranchia</taxon>
        <taxon>Euthyneura</taxon>
        <taxon>Panpulmonata</taxon>
        <taxon>Sacoglossa</taxon>
        <taxon>Placobranchoidea</taxon>
        <taxon>Plakobranchidae</taxon>
        <taxon>Elysia</taxon>
    </lineage>
</organism>
<accession>A0AAE0ZN25</accession>
<reference evidence="1" key="1">
    <citation type="journal article" date="2023" name="G3 (Bethesda)">
        <title>A reference genome for the long-term kleptoplast-retaining sea slug Elysia crispata morphotype clarki.</title>
        <authorList>
            <person name="Eastman K.E."/>
            <person name="Pendleton A.L."/>
            <person name="Shaikh M.A."/>
            <person name="Suttiyut T."/>
            <person name="Ogas R."/>
            <person name="Tomko P."/>
            <person name="Gavelis G."/>
            <person name="Widhalm J.R."/>
            <person name="Wisecaver J.H."/>
        </authorList>
    </citation>
    <scope>NUCLEOTIDE SEQUENCE</scope>
    <source>
        <strain evidence="1">ECLA1</strain>
    </source>
</reference>
<comment type="caution">
    <text evidence="1">The sequence shown here is derived from an EMBL/GenBank/DDBJ whole genome shotgun (WGS) entry which is preliminary data.</text>
</comment>
<proteinExistence type="predicted"/>